<evidence type="ECO:0000256" key="1">
    <source>
        <dbReference type="ARBA" id="ARBA00004496"/>
    </source>
</evidence>
<dbReference type="GO" id="GO:0005737">
    <property type="term" value="C:cytoplasm"/>
    <property type="evidence" value="ECO:0007669"/>
    <property type="project" value="UniProtKB-SubCell"/>
</dbReference>
<dbReference type="EMBL" id="DVKT01000022">
    <property type="protein sequence ID" value="HIT38998.1"/>
    <property type="molecule type" value="Genomic_DNA"/>
</dbReference>
<organism evidence="13 14">
    <name type="scientific">Candidatus Caccoplasma intestinavium</name>
    <dbReference type="NCBI Taxonomy" id="2840716"/>
    <lineage>
        <taxon>Bacteria</taxon>
        <taxon>Pseudomonadati</taxon>
        <taxon>Bacteroidota</taxon>
        <taxon>Bacteroidia</taxon>
        <taxon>Bacteroidales</taxon>
        <taxon>Bacteroidaceae</taxon>
        <taxon>Bacteroidaceae incertae sedis</taxon>
        <taxon>Candidatus Caccoplasma</taxon>
    </lineage>
</organism>
<dbReference type="SUPFAM" id="SSF55821">
    <property type="entry name" value="YrdC/RibB"/>
    <property type="match status" value="1"/>
</dbReference>
<dbReference type="GO" id="GO:0000049">
    <property type="term" value="F:tRNA binding"/>
    <property type="evidence" value="ECO:0007669"/>
    <property type="project" value="TreeGrafter"/>
</dbReference>
<evidence type="ECO:0000256" key="9">
    <source>
        <dbReference type="ARBA" id="ARBA00022840"/>
    </source>
</evidence>
<evidence type="ECO:0000256" key="3">
    <source>
        <dbReference type="ARBA" id="ARBA00012584"/>
    </source>
</evidence>
<keyword evidence="7" id="KW-0548">Nucleotidyltransferase</keyword>
<dbReference type="Pfam" id="PF01300">
    <property type="entry name" value="Sua5_yciO_yrdC"/>
    <property type="match status" value="1"/>
</dbReference>
<proteinExistence type="inferred from homology"/>
<evidence type="ECO:0000256" key="2">
    <source>
        <dbReference type="ARBA" id="ARBA00007663"/>
    </source>
</evidence>
<sequence>MEDDIKKACEIMEKGGIILYPTDTIWGIGCDATNEDAVKRVYEIKKRIDSKALIVLVDKPVKVEFYVREVPEIAWNLIDVADKPLTIVYPNARNLATNVLADDGSVGIRITQETFSRKLCERFRKAIVSTSANISGQPAPTNFNEISDEIKQAVDYVVTYRQDDPYQPSPSSVIWIGEGGVIKILRP</sequence>
<evidence type="ECO:0000256" key="6">
    <source>
        <dbReference type="ARBA" id="ARBA00022694"/>
    </source>
</evidence>
<dbReference type="NCBIfam" id="TIGR00057">
    <property type="entry name" value="L-threonylcarbamoyladenylate synthase"/>
    <property type="match status" value="1"/>
</dbReference>
<comment type="catalytic activity">
    <reaction evidence="11">
        <text>L-threonine + hydrogencarbonate + ATP = L-threonylcarbamoyladenylate + diphosphate + H2O</text>
        <dbReference type="Rhea" id="RHEA:36407"/>
        <dbReference type="ChEBI" id="CHEBI:15377"/>
        <dbReference type="ChEBI" id="CHEBI:17544"/>
        <dbReference type="ChEBI" id="CHEBI:30616"/>
        <dbReference type="ChEBI" id="CHEBI:33019"/>
        <dbReference type="ChEBI" id="CHEBI:57926"/>
        <dbReference type="ChEBI" id="CHEBI:73682"/>
        <dbReference type="EC" id="2.7.7.87"/>
    </reaction>
</comment>
<evidence type="ECO:0000313" key="14">
    <source>
        <dbReference type="Proteomes" id="UP000886722"/>
    </source>
</evidence>
<dbReference type="PROSITE" id="PS51163">
    <property type="entry name" value="YRDC"/>
    <property type="match status" value="1"/>
</dbReference>
<evidence type="ECO:0000259" key="12">
    <source>
        <dbReference type="PROSITE" id="PS51163"/>
    </source>
</evidence>
<dbReference type="GO" id="GO:0006450">
    <property type="term" value="P:regulation of translational fidelity"/>
    <property type="evidence" value="ECO:0007669"/>
    <property type="project" value="TreeGrafter"/>
</dbReference>
<dbReference type="GO" id="GO:0003725">
    <property type="term" value="F:double-stranded RNA binding"/>
    <property type="evidence" value="ECO:0007669"/>
    <property type="project" value="InterPro"/>
</dbReference>
<dbReference type="InterPro" id="IPR006070">
    <property type="entry name" value="Sua5-like_dom"/>
</dbReference>
<comment type="caution">
    <text evidence="13">The sequence shown here is derived from an EMBL/GenBank/DDBJ whole genome shotgun (WGS) entry which is preliminary data.</text>
</comment>
<dbReference type="InterPro" id="IPR050156">
    <property type="entry name" value="TC-AMP_synthase_SUA5"/>
</dbReference>
<dbReference type="GO" id="GO:0008033">
    <property type="term" value="P:tRNA processing"/>
    <property type="evidence" value="ECO:0007669"/>
    <property type="project" value="UniProtKB-KW"/>
</dbReference>
<keyword evidence="4" id="KW-0963">Cytoplasm</keyword>
<dbReference type="Gene3D" id="3.90.870.10">
    <property type="entry name" value="DHBP synthase"/>
    <property type="match status" value="1"/>
</dbReference>
<gene>
    <name evidence="13" type="ORF">IAD06_03020</name>
</gene>
<evidence type="ECO:0000256" key="7">
    <source>
        <dbReference type="ARBA" id="ARBA00022695"/>
    </source>
</evidence>
<keyword evidence="8" id="KW-0547">Nucleotide-binding</keyword>
<accession>A0A9D1KC44</accession>
<dbReference type="PANTHER" id="PTHR17490:SF16">
    <property type="entry name" value="THREONYLCARBAMOYL-AMP SYNTHASE"/>
    <property type="match status" value="1"/>
</dbReference>
<keyword evidence="5" id="KW-0808">Transferase</keyword>
<evidence type="ECO:0000313" key="13">
    <source>
        <dbReference type="EMBL" id="HIT38998.1"/>
    </source>
</evidence>
<evidence type="ECO:0000256" key="8">
    <source>
        <dbReference type="ARBA" id="ARBA00022741"/>
    </source>
</evidence>
<dbReference type="GO" id="GO:0005524">
    <property type="term" value="F:ATP binding"/>
    <property type="evidence" value="ECO:0007669"/>
    <property type="project" value="UniProtKB-KW"/>
</dbReference>
<evidence type="ECO:0000256" key="4">
    <source>
        <dbReference type="ARBA" id="ARBA00022490"/>
    </source>
</evidence>
<keyword evidence="6" id="KW-0819">tRNA processing</keyword>
<dbReference type="InterPro" id="IPR017945">
    <property type="entry name" value="DHBP_synth_RibB-like_a/b_dom"/>
</dbReference>
<keyword evidence="9" id="KW-0067">ATP-binding</keyword>
<comment type="similarity">
    <text evidence="2">Belongs to the SUA5 family.</text>
</comment>
<feature type="domain" description="YrdC-like" evidence="12">
    <location>
        <begin position="2"/>
        <end position="187"/>
    </location>
</feature>
<comment type="subcellular location">
    <subcellularLocation>
        <location evidence="1">Cytoplasm</location>
    </subcellularLocation>
</comment>
<protein>
    <recommendedName>
        <fullName evidence="10">L-threonylcarbamoyladenylate synthase</fullName>
        <ecNumber evidence="3">2.7.7.87</ecNumber>
    </recommendedName>
    <alternativeName>
        <fullName evidence="10">L-threonylcarbamoyladenylate synthase</fullName>
    </alternativeName>
</protein>
<dbReference type="EC" id="2.7.7.87" evidence="3"/>
<dbReference type="Proteomes" id="UP000886722">
    <property type="component" value="Unassembled WGS sequence"/>
</dbReference>
<dbReference type="AlphaFoldDB" id="A0A9D1KC44"/>
<name>A0A9D1KC44_9BACT</name>
<dbReference type="GO" id="GO:0061710">
    <property type="term" value="F:L-threonylcarbamoyladenylate synthase"/>
    <property type="evidence" value="ECO:0007669"/>
    <property type="project" value="UniProtKB-EC"/>
</dbReference>
<evidence type="ECO:0000256" key="10">
    <source>
        <dbReference type="ARBA" id="ARBA00029774"/>
    </source>
</evidence>
<dbReference type="PANTHER" id="PTHR17490">
    <property type="entry name" value="SUA5"/>
    <property type="match status" value="1"/>
</dbReference>
<reference evidence="13" key="2">
    <citation type="journal article" date="2021" name="PeerJ">
        <title>Extensive microbial diversity within the chicken gut microbiome revealed by metagenomics and culture.</title>
        <authorList>
            <person name="Gilroy R."/>
            <person name="Ravi A."/>
            <person name="Getino M."/>
            <person name="Pursley I."/>
            <person name="Horton D.L."/>
            <person name="Alikhan N.F."/>
            <person name="Baker D."/>
            <person name="Gharbi K."/>
            <person name="Hall N."/>
            <person name="Watson M."/>
            <person name="Adriaenssens E.M."/>
            <person name="Foster-Nyarko E."/>
            <person name="Jarju S."/>
            <person name="Secka A."/>
            <person name="Antonio M."/>
            <person name="Oren A."/>
            <person name="Chaudhuri R.R."/>
            <person name="La Ragione R."/>
            <person name="Hildebrand F."/>
            <person name="Pallen M.J."/>
        </authorList>
    </citation>
    <scope>NUCLEOTIDE SEQUENCE</scope>
    <source>
        <strain evidence="13">21143</strain>
    </source>
</reference>
<evidence type="ECO:0000256" key="5">
    <source>
        <dbReference type="ARBA" id="ARBA00022679"/>
    </source>
</evidence>
<evidence type="ECO:0000256" key="11">
    <source>
        <dbReference type="ARBA" id="ARBA00048366"/>
    </source>
</evidence>
<reference evidence="13" key="1">
    <citation type="submission" date="2020-10" db="EMBL/GenBank/DDBJ databases">
        <authorList>
            <person name="Gilroy R."/>
        </authorList>
    </citation>
    <scope>NUCLEOTIDE SEQUENCE</scope>
    <source>
        <strain evidence="13">21143</strain>
    </source>
</reference>